<dbReference type="EMBL" id="LT670818">
    <property type="protein sequence ID" value="SHG57316.1"/>
    <property type="molecule type" value="Genomic_DNA"/>
</dbReference>
<feature type="compositionally biased region" description="Basic residues" evidence="1">
    <location>
        <begin position="86"/>
        <end position="116"/>
    </location>
</feature>
<accession>A0A1M5KX54</accession>
<evidence type="ECO:0000313" key="3">
    <source>
        <dbReference type="Proteomes" id="UP000190675"/>
    </source>
</evidence>
<protein>
    <submittedName>
        <fullName evidence="2">Uncharacterized protein</fullName>
    </submittedName>
</protein>
<organism evidence="2 3">
    <name type="scientific">Bradyrhizobium erythrophlei</name>
    <dbReference type="NCBI Taxonomy" id="1437360"/>
    <lineage>
        <taxon>Bacteria</taxon>
        <taxon>Pseudomonadati</taxon>
        <taxon>Pseudomonadota</taxon>
        <taxon>Alphaproteobacteria</taxon>
        <taxon>Hyphomicrobiales</taxon>
        <taxon>Nitrobacteraceae</taxon>
        <taxon>Bradyrhizobium</taxon>
    </lineage>
</organism>
<feature type="region of interest" description="Disordered" evidence="1">
    <location>
        <begin position="78"/>
        <end position="120"/>
    </location>
</feature>
<evidence type="ECO:0000256" key="1">
    <source>
        <dbReference type="SAM" id="MobiDB-lite"/>
    </source>
</evidence>
<name>A0A1M5KX54_9BRAD</name>
<proteinExistence type="predicted"/>
<sequence>MRTPSIVPHDAGRDTYLALDDFGVDSVGLGARPTPKALIARRRSAICWTSNDDGVPMSDNTLNKALRTWATILAPAATTARTASARPRRPFSTKRALRRRCSGSPTRPRRGEKRRQRRDEVVRCQLGKGDKNKIRGIYNRPAPIGPNACVLMQHWSEPRQPTRRCGRRLAARIGGLACSRFDPRQRSVIFIHAVEVDHGLASHLVGPDPLAGDQLISLGLSEFAIAATVLELDEPAPLVVIIVNHGSCMCFDDLRHNRIKPR</sequence>
<reference evidence="2 3" key="1">
    <citation type="submission" date="2016-11" db="EMBL/GenBank/DDBJ databases">
        <authorList>
            <person name="Jaros S."/>
            <person name="Januszkiewicz K."/>
            <person name="Wedrychowicz H."/>
        </authorList>
    </citation>
    <scope>NUCLEOTIDE SEQUENCE [LARGE SCALE GENOMIC DNA]</scope>
    <source>
        <strain evidence="2 3">GAS242</strain>
    </source>
</reference>
<dbReference type="Proteomes" id="UP000190675">
    <property type="component" value="Chromosome I"/>
</dbReference>
<evidence type="ECO:0000313" key="2">
    <source>
        <dbReference type="EMBL" id="SHG57316.1"/>
    </source>
</evidence>
<gene>
    <name evidence="2" type="ORF">SAMN05444169_3120</name>
</gene>
<dbReference type="AlphaFoldDB" id="A0A1M5KX54"/>